<organism evidence="12 13">
    <name type="scientific">Paenibacillus montaniterrae</name>
    <dbReference type="NCBI Taxonomy" id="429341"/>
    <lineage>
        <taxon>Bacteria</taxon>
        <taxon>Bacillati</taxon>
        <taxon>Bacillota</taxon>
        <taxon>Bacilli</taxon>
        <taxon>Bacillales</taxon>
        <taxon>Paenibacillaceae</taxon>
        <taxon>Paenibacillus</taxon>
    </lineage>
</organism>
<dbReference type="Pfam" id="PF00682">
    <property type="entry name" value="HMGL-like"/>
    <property type="match status" value="1"/>
</dbReference>
<dbReference type="InterPro" id="IPR000891">
    <property type="entry name" value="PYR_CT"/>
</dbReference>
<dbReference type="InterPro" id="IPR013785">
    <property type="entry name" value="Aldolase_TIM"/>
</dbReference>
<evidence type="ECO:0000256" key="3">
    <source>
        <dbReference type="ARBA" id="ARBA00009767"/>
    </source>
</evidence>
<evidence type="ECO:0000256" key="9">
    <source>
        <dbReference type="ARBA" id="ARBA00023304"/>
    </source>
</evidence>
<comment type="cofactor">
    <cofactor evidence="10">
        <name>Mg(2+)</name>
        <dbReference type="ChEBI" id="CHEBI:18420"/>
    </cofactor>
</comment>
<evidence type="ECO:0000256" key="2">
    <source>
        <dbReference type="ARBA" id="ARBA00004689"/>
    </source>
</evidence>
<dbReference type="SMART" id="SM00917">
    <property type="entry name" value="LeuA_dimer"/>
    <property type="match status" value="1"/>
</dbReference>
<evidence type="ECO:0000259" key="11">
    <source>
        <dbReference type="PROSITE" id="PS50991"/>
    </source>
</evidence>
<dbReference type="SUPFAM" id="SSF89000">
    <property type="entry name" value="post-HMGL domain-like"/>
    <property type="match status" value="1"/>
</dbReference>
<feature type="domain" description="Pyruvate carboxyltransferase" evidence="11">
    <location>
        <begin position="31"/>
        <end position="304"/>
    </location>
</feature>
<dbReference type="GO" id="GO:0005737">
    <property type="term" value="C:cytoplasm"/>
    <property type="evidence" value="ECO:0007669"/>
    <property type="project" value="UniProtKB-SubCell"/>
</dbReference>
<dbReference type="InterPro" id="IPR013709">
    <property type="entry name" value="2-isopropylmalate_synth_dimer"/>
</dbReference>
<dbReference type="HAMAP" id="MF_00572">
    <property type="entry name" value="LeuA_type2"/>
    <property type="match status" value="1"/>
</dbReference>
<keyword evidence="13" id="KW-1185">Reference proteome</keyword>
<comment type="function">
    <text evidence="10">Catalyzes the condensation of the acetyl group of acetyl-CoA with 3-methyl-2-oxobutanoate (2-ketoisovalerate) to form 3-carboxy-3-hydroxy-4-methylpentanoate (2-isopropylmalate).</text>
</comment>
<dbReference type="Gene3D" id="3.20.20.70">
    <property type="entry name" value="Aldolase class I"/>
    <property type="match status" value="1"/>
</dbReference>
<dbReference type="AlphaFoldDB" id="A0A919YKI0"/>
<keyword evidence="10" id="KW-0460">Magnesium</keyword>
<evidence type="ECO:0000313" key="12">
    <source>
        <dbReference type="EMBL" id="GIP15568.1"/>
    </source>
</evidence>
<dbReference type="PANTHER" id="PTHR46911">
    <property type="match status" value="1"/>
</dbReference>
<evidence type="ECO:0000256" key="7">
    <source>
        <dbReference type="ARBA" id="ARBA00022679"/>
    </source>
</evidence>
<proteinExistence type="inferred from homology"/>
<dbReference type="InterPro" id="IPR039371">
    <property type="entry name" value="LeuA_N_DRE-TIM"/>
</dbReference>
<dbReference type="RefSeq" id="WP_213513865.1">
    <property type="nucleotide sequence ID" value="NZ_BOSE01000002.1"/>
</dbReference>
<evidence type="ECO:0000256" key="4">
    <source>
        <dbReference type="ARBA" id="ARBA00012973"/>
    </source>
</evidence>
<feature type="binding site" evidence="10">
    <location>
        <position position="243"/>
    </location>
    <ligand>
        <name>Mg(2+)</name>
        <dbReference type="ChEBI" id="CHEBI:18420"/>
    </ligand>
</feature>
<feature type="binding site" evidence="10">
    <location>
        <position position="245"/>
    </location>
    <ligand>
        <name>Mg(2+)</name>
        <dbReference type="ChEBI" id="CHEBI:18420"/>
    </ligand>
</feature>
<dbReference type="Proteomes" id="UP000683139">
    <property type="component" value="Unassembled WGS sequence"/>
</dbReference>
<dbReference type="PROSITE" id="PS00815">
    <property type="entry name" value="AIPM_HOMOCIT_SYNTH_1"/>
    <property type="match status" value="1"/>
</dbReference>
<keyword evidence="10" id="KW-0963">Cytoplasm</keyword>
<keyword evidence="9 10" id="KW-0100">Branched-chain amino acid biosynthesis</keyword>
<name>A0A919YKI0_9BACL</name>
<dbReference type="GO" id="GO:0003852">
    <property type="term" value="F:2-isopropylmalate synthase activity"/>
    <property type="evidence" value="ECO:0007669"/>
    <property type="project" value="UniProtKB-UniRule"/>
</dbReference>
<comment type="subcellular location">
    <subcellularLocation>
        <location evidence="10">Cytoplasm</location>
    </subcellularLocation>
</comment>
<dbReference type="InterPro" id="IPR036230">
    <property type="entry name" value="LeuA_allosteric_dom_sf"/>
</dbReference>
<sequence>MKNYTKYTKSYFMPPVTSLKWTEKDYISEPPIWCSVDLRDGNQALVVPMNLEEKLEFFQLLVKLGFKEIEVGFPAASETEFAFLRTLIEQNLIPDDVTIQVLTQSREHIIRKTFESLKGAKKAVVHLYNSTSVAQREQVFRKSKQEIIDIAVNGAKLLQQCAEETEGNFQFQYSPESFTGTEIEFALDICNAVLDVWQPTADNKVIINLPATVSMSMPHVYASQIEYMSDHMNYRDNVILSLHPHNDRGTGVADAELGMLAGGQRVEGTLFGNGERTGNVDIITLALNMYSHGVDPGLNFENLPEIVAAYEKLTKMKVGERHPYAGELVFTAFSGSHQDAIAKGMKWREEEARQYWSVPYLPIDPLDIGRQYEGDIIRINSQSGKGGIGYLLQQKYGLDLPQKMRENFGYAVKNVSDRLNKEISTEEIHQIFMEEYVNIKTPIEFVSYSFTHNDDYQTVVKVKMNDSIKDFVGNGNGRLDAIIDALQSNLEISFSNLTYTEHALEVGSKSQAVSYIGIQSPDGVPFWGCGIDPDIMTSSVKALFSAINKMIAAAN</sequence>
<dbReference type="Pfam" id="PF08502">
    <property type="entry name" value="LeuA_dimer"/>
    <property type="match status" value="1"/>
</dbReference>
<dbReference type="InterPro" id="IPR005668">
    <property type="entry name" value="IPM_Synthase"/>
</dbReference>
<dbReference type="PANTHER" id="PTHR46911:SF1">
    <property type="entry name" value="2-ISOPROPYLMALATE SYNTHASE"/>
    <property type="match status" value="1"/>
</dbReference>
<evidence type="ECO:0000256" key="5">
    <source>
        <dbReference type="ARBA" id="ARBA00022430"/>
    </source>
</evidence>
<feature type="region of interest" description="Regulatory domain" evidence="10">
    <location>
        <begin position="439"/>
        <end position="555"/>
    </location>
</feature>
<dbReference type="GO" id="GO:0009098">
    <property type="term" value="P:L-leucine biosynthetic process"/>
    <property type="evidence" value="ECO:0007669"/>
    <property type="project" value="UniProtKB-UniRule"/>
</dbReference>
<dbReference type="Pfam" id="PF22615">
    <property type="entry name" value="IPMS_D2"/>
    <property type="match status" value="1"/>
</dbReference>
<dbReference type="SUPFAM" id="SSF51569">
    <property type="entry name" value="Aldolase"/>
    <property type="match status" value="1"/>
</dbReference>
<keyword evidence="6 10" id="KW-0028">Amino-acid biosynthesis</keyword>
<evidence type="ECO:0000256" key="8">
    <source>
        <dbReference type="ARBA" id="ARBA00022723"/>
    </source>
</evidence>
<dbReference type="InterPro" id="IPR002034">
    <property type="entry name" value="AIPM/Hcit_synth_CS"/>
</dbReference>
<dbReference type="NCBIfam" id="NF002991">
    <property type="entry name" value="PRK03739.1"/>
    <property type="match status" value="1"/>
</dbReference>
<feature type="binding site" evidence="10">
    <location>
        <position position="40"/>
    </location>
    <ligand>
        <name>Mg(2+)</name>
        <dbReference type="ChEBI" id="CHEBI:18420"/>
    </ligand>
</feature>
<dbReference type="NCBIfam" id="TIGR00970">
    <property type="entry name" value="leuA_yeast"/>
    <property type="match status" value="1"/>
</dbReference>
<evidence type="ECO:0000256" key="6">
    <source>
        <dbReference type="ARBA" id="ARBA00022605"/>
    </source>
</evidence>
<evidence type="ECO:0000256" key="10">
    <source>
        <dbReference type="HAMAP-Rule" id="MF_00572"/>
    </source>
</evidence>
<keyword evidence="8 10" id="KW-0479">Metal-binding</keyword>
<accession>A0A919YKI0</accession>
<dbReference type="EMBL" id="BOSE01000002">
    <property type="protein sequence ID" value="GIP15568.1"/>
    <property type="molecule type" value="Genomic_DNA"/>
</dbReference>
<dbReference type="SUPFAM" id="SSF110921">
    <property type="entry name" value="2-isopropylmalate synthase LeuA, allosteric (dimerisation) domain"/>
    <property type="match status" value="1"/>
</dbReference>
<comment type="pathway">
    <text evidence="2 10">Amino-acid biosynthesis; L-leucine biosynthesis; L-leucine from 3-methyl-2-oxobutanoate: step 1/4.</text>
</comment>
<dbReference type="CDD" id="cd07942">
    <property type="entry name" value="DRE_TIM_LeuA"/>
    <property type="match status" value="1"/>
</dbReference>
<dbReference type="PROSITE" id="PS00816">
    <property type="entry name" value="AIPM_HOMOCIT_SYNTH_2"/>
    <property type="match status" value="1"/>
</dbReference>
<keyword evidence="7 10" id="KW-0808">Transferase</keyword>
<dbReference type="InterPro" id="IPR054692">
    <property type="entry name" value="LeuA-like_post-cat"/>
</dbReference>
<dbReference type="EC" id="2.3.3.13" evidence="4 10"/>
<comment type="caution">
    <text evidence="12">The sequence shown here is derived from an EMBL/GenBank/DDBJ whole genome shotgun (WGS) entry which is preliminary data.</text>
</comment>
<protein>
    <recommendedName>
        <fullName evidence="4 10">2-isopropylmalate synthase</fullName>
        <ecNumber evidence="4 10">2.3.3.13</ecNumber>
    </recommendedName>
    <alternativeName>
        <fullName evidence="10">Alpha-IPM synthase</fullName>
    </alternativeName>
    <alternativeName>
        <fullName evidence="10">Alpha-isopropylmalate synthase</fullName>
    </alternativeName>
</protein>
<dbReference type="GO" id="GO:0000287">
    <property type="term" value="F:magnesium ion binding"/>
    <property type="evidence" value="ECO:0007669"/>
    <property type="project" value="UniProtKB-UniRule"/>
</dbReference>
<dbReference type="Gene3D" id="3.30.160.270">
    <property type="match status" value="1"/>
</dbReference>
<comment type="similarity">
    <text evidence="3 10">Belongs to the alpha-IPM synthase/homocitrate synthase family. LeuA type 2 subfamily.</text>
</comment>
<evidence type="ECO:0000313" key="13">
    <source>
        <dbReference type="Proteomes" id="UP000683139"/>
    </source>
</evidence>
<keyword evidence="5 10" id="KW-0432">Leucine biosynthesis</keyword>
<evidence type="ECO:0000256" key="1">
    <source>
        <dbReference type="ARBA" id="ARBA00000064"/>
    </source>
</evidence>
<comment type="catalytic activity">
    <reaction evidence="1 10">
        <text>3-methyl-2-oxobutanoate + acetyl-CoA + H2O = (2S)-2-isopropylmalate + CoA + H(+)</text>
        <dbReference type="Rhea" id="RHEA:21524"/>
        <dbReference type="ChEBI" id="CHEBI:1178"/>
        <dbReference type="ChEBI" id="CHEBI:11851"/>
        <dbReference type="ChEBI" id="CHEBI:15377"/>
        <dbReference type="ChEBI" id="CHEBI:15378"/>
        <dbReference type="ChEBI" id="CHEBI:57287"/>
        <dbReference type="ChEBI" id="CHEBI:57288"/>
        <dbReference type="EC" id="2.3.3.13"/>
    </reaction>
</comment>
<feature type="binding site" evidence="10">
    <location>
        <position position="279"/>
    </location>
    <ligand>
        <name>Mg(2+)</name>
        <dbReference type="ChEBI" id="CHEBI:18420"/>
    </ligand>
</feature>
<gene>
    <name evidence="10" type="primary">leuA</name>
    <name evidence="12" type="ORF">J40TS1_12100</name>
</gene>
<dbReference type="PROSITE" id="PS50991">
    <property type="entry name" value="PYR_CT"/>
    <property type="match status" value="1"/>
</dbReference>
<comment type="subunit">
    <text evidence="10">Homodimer.</text>
</comment>
<dbReference type="GO" id="GO:0003985">
    <property type="term" value="F:acetyl-CoA C-acetyltransferase activity"/>
    <property type="evidence" value="ECO:0007669"/>
    <property type="project" value="UniProtKB-UniRule"/>
</dbReference>
<reference evidence="12" key="1">
    <citation type="submission" date="2021-03" db="EMBL/GenBank/DDBJ databases">
        <title>Antimicrobial resistance genes in bacteria isolated from Japanese honey, and their potential for conferring macrolide and lincosamide resistance in the American foulbrood pathogen Paenibacillus larvae.</title>
        <authorList>
            <person name="Okamoto M."/>
            <person name="Kumagai M."/>
            <person name="Kanamori H."/>
            <person name="Takamatsu D."/>
        </authorList>
    </citation>
    <scope>NUCLEOTIDE SEQUENCE</scope>
    <source>
        <strain evidence="12">J40TS1</strain>
    </source>
</reference>